<evidence type="ECO:0000313" key="2">
    <source>
        <dbReference type="Proteomes" id="UP000274661"/>
    </source>
</evidence>
<accession>A0A3R9WR38</accession>
<dbReference type="EMBL" id="RWJF01000001">
    <property type="protein sequence ID" value="RST29781.1"/>
    <property type="molecule type" value="Genomic_DNA"/>
</dbReference>
<keyword evidence="2" id="KW-1185">Reference proteome</keyword>
<comment type="caution">
    <text evidence="1">The sequence shown here is derived from an EMBL/GenBank/DDBJ whole genome shotgun (WGS) entry which is preliminary data.</text>
</comment>
<proteinExistence type="predicted"/>
<dbReference type="RefSeq" id="WP_126717620.1">
    <property type="nucleotide sequence ID" value="NZ_RWJF01000001.1"/>
</dbReference>
<reference evidence="1 2" key="1">
    <citation type="submission" date="2018-12" db="EMBL/GenBank/DDBJ databases">
        <title>Sphingomonas sp. HMF7854 Genome sequencing and assembly.</title>
        <authorList>
            <person name="Cha I."/>
            <person name="Kang H."/>
            <person name="Kim H."/>
            <person name="Kang J."/>
            <person name="Joh K."/>
        </authorList>
    </citation>
    <scope>NUCLEOTIDE SEQUENCE [LARGE SCALE GENOMIC DNA]</scope>
    <source>
        <strain evidence="1 2">HMF7854</strain>
    </source>
</reference>
<dbReference type="Pfam" id="PF19459">
    <property type="entry name" value="DUF5996"/>
    <property type="match status" value="1"/>
</dbReference>
<dbReference type="OrthoDB" id="9800945at2"/>
<organism evidence="1 2">
    <name type="scientific">Sphingomonas ginkgonis</name>
    <dbReference type="NCBI Taxonomy" id="2315330"/>
    <lineage>
        <taxon>Bacteria</taxon>
        <taxon>Pseudomonadati</taxon>
        <taxon>Pseudomonadota</taxon>
        <taxon>Alphaproteobacteria</taxon>
        <taxon>Sphingomonadales</taxon>
        <taxon>Sphingomonadaceae</taxon>
        <taxon>Sphingomonas</taxon>
    </lineage>
</organism>
<dbReference type="InterPro" id="IPR046038">
    <property type="entry name" value="DUF5996"/>
</dbReference>
<evidence type="ECO:0000313" key="1">
    <source>
        <dbReference type="EMBL" id="RST29781.1"/>
    </source>
</evidence>
<name>A0A3R9WR38_9SPHN</name>
<protein>
    <recommendedName>
        <fullName evidence="3">Ava_C0101 and related proteins</fullName>
    </recommendedName>
</protein>
<sequence>MSDWPRLDPAEDGPTFALLHLASQMVGKLRLANSTWENHGWNITLRPTASGLATLPSAAPDGRQWSLALDLCRHGIALEVSGGERDLLPFAGTTVSRLHADLVALLDRHGLPSRFDGRPNEIADAPRFADDQEPRDYRPDSAARLHAALQRIVPIFETFRAGFQGKASPVHFFWGSFDLAVTRFSGRPAPAHPGGIPGLPDRITREAYSHEVSSAGFWPGGVTQAPPLFYSYAYPEPDGFRQAPVAPGRFDAAMGEWVLDYAAVRAAADPAAVLSAFLRSSYAAAADLARWDRAALEREPVAP</sequence>
<dbReference type="AlphaFoldDB" id="A0A3R9WR38"/>
<evidence type="ECO:0008006" key="3">
    <source>
        <dbReference type="Google" id="ProtNLM"/>
    </source>
</evidence>
<gene>
    <name evidence="1" type="ORF">HMF7854_02285</name>
</gene>
<dbReference type="Proteomes" id="UP000274661">
    <property type="component" value="Unassembled WGS sequence"/>
</dbReference>